<keyword evidence="4" id="KW-0560">Oxidoreductase</keyword>
<dbReference type="GeneID" id="19267462"/>
<dbReference type="AlphaFoldDB" id="W3XEI0"/>
<keyword evidence="3" id="KW-0274">FAD</keyword>
<dbReference type="GO" id="GO:0050660">
    <property type="term" value="F:flavin adenine dinucleotide binding"/>
    <property type="evidence" value="ECO:0007669"/>
    <property type="project" value="InterPro"/>
</dbReference>
<dbReference type="KEGG" id="pfy:PFICI_02449"/>
<accession>W3XEI0</accession>
<dbReference type="Gene3D" id="3.50.50.60">
    <property type="entry name" value="FAD/NAD(P)-binding domain"/>
    <property type="match status" value="2"/>
</dbReference>
<comment type="similarity">
    <text evidence="1">Belongs to the FAD-binding monooxygenase family.</text>
</comment>
<dbReference type="EMBL" id="KI912110">
    <property type="protein sequence ID" value="ETS84424.1"/>
    <property type="molecule type" value="Genomic_DNA"/>
</dbReference>
<dbReference type="GO" id="GO:0050661">
    <property type="term" value="F:NADP binding"/>
    <property type="evidence" value="ECO:0007669"/>
    <property type="project" value="InterPro"/>
</dbReference>
<evidence type="ECO:0000256" key="1">
    <source>
        <dbReference type="ARBA" id="ARBA00010139"/>
    </source>
</evidence>
<keyword evidence="5" id="KW-0503">Monooxygenase</keyword>
<dbReference type="PANTHER" id="PTHR42877">
    <property type="entry name" value="L-ORNITHINE N(5)-MONOOXYGENASE-RELATED"/>
    <property type="match status" value="1"/>
</dbReference>
<name>W3XEI0_PESFW</name>
<proteinExistence type="inferred from homology"/>
<dbReference type="PANTHER" id="PTHR42877:SF1">
    <property type="entry name" value="FAD-BINDING MONOOXYGENASE STCW"/>
    <property type="match status" value="1"/>
</dbReference>
<dbReference type="HOGENOM" id="CLU_006937_6_0_1"/>
<dbReference type="GO" id="GO:0004499">
    <property type="term" value="F:N,N-dimethylaniline monooxygenase activity"/>
    <property type="evidence" value="ECO:0007669"/>
    <property type="project" value="InterPro"/>
</dbReference>
<dbReference type="OrthoDB" id="74360at2759"/>
<dbReference type="OMA" id="HIKSWVP"/>
<evidence type="ECO:0000256" key="2">
    <source>
        <dbReference type="ARBA" id="ARBA00022630"/>
    </source>
</evidence>
<dbReference type="Pfam" id="PF00743">
    <property type="entry name" value="FMO-like"/>
    <property type="match status" value="1"/>
</dbReference>
<keyword evidence="6" id="KW-1185">Reference proteome</keyword>
<evidence type="ECO:0000256" key="3">
    <source>
        <dbReference type="ARBA" id="ARBA00022827"/>
    </source>
</evidence>
<evidence type="ECO:0000313" key="6">
    <source>
        <dbReference type="Proteomes" id="UP000030651"/>
    </source>
</evidence>
<dbReference type="RefSeq" id="XP_007829221.1">
    <property type="nucleotide sequence ID" value="XM_007831030.1"/>
</dbReference>
<dbReference type="eggNOG" id="KOG1399">
    <property type="taxonomic scope" value="Eukaryota"/>
</dbReference>
<dbReference type="InParanoid" id="W3XEI0"/>
<dbReference type="InterPro" id="IPR020946">
    <property type="entry name" value="Flavin_mOase-like"/>
</dbReference>
<evidence type="ECO:0000313" key="5">
    <source>
        <dbReference type="EMBL" id="ETS84424.1"/>
    </source>
</evidence>
<keyword evidence="2" id="KW-0285">Flavoprotein</keyword>
<dbReference type="InterPro" id="IPR036188">
    <property type="entry name" value="FAD/NAD-bd_sf"/>
</dbReference>
<protein>
    <submittedName>
        <fullName evidence="5">Sterigmatocystin biosynthesis monooxygenase stcW</fullName>
    </submittedName>
</protein>
<evidence type="ECO:0000256" key="4">
    <source>
        <dbReference type="ARBA" id="ARBA00023002"/>
    </source>
</evidence>
<dbReference type="Proteomes" id="UP000030651">
    <property type="component" value="Unassembled WGS sequence"/>
</dbReference>
<sequence>MLDSGGKWDYSVPGSSGYHIPNIKFNDPNNRPLRVIMIGAGVSGIMMGYKMQKECPDVDFKIYEKNETIGGTWFENRYPGCGCDIPSHAYVFPWAPNPDWPRFFSYAADIWQYLDKVCEVFNLREKMTFNTEVIAAEWQESSGTWKVKLQKEEPGKESSIFEDECDVLFNGSGVLNNFKKPHMEGLELFKGRVIHTADWDRDYQAEQWKGQNVAVIGSGASSVQTVPTMQPHVKHMDIFVRTGVWFAQIANNYGQNHEYSSDDKQKFRDPAELAAHAKNIEDQINGLADVFYTKTKDQQAAQDFCREWMAEHIKDERLLQGYTPKFDVGCRRLTPGDPYMAAIGKENVDVHFTAAERITAEGVQGADGVERKVDTIIFATGFDVSYRPRFPVIGRNGVSLSKKWAIQPEAYMGLTVPDMPNYLMFIGPTWPIANGSVMGPLEYVSRYCVMYIKKMQRDCIKSLAPKQYVTDKFNEHAQEWYKYTVWKDSCRSWYKNNDTGRINAVWPGSSLHFTQVVINPRWEDYDISYVHDNPFASLGMGHIDPPRSQDNKGADLSEYIQPSNIDPKWVEAMNGVKNGVSNGIGNGIENRT</sequence>
<reference evidence="6" key="1">
    <citation type="journal article" date="2015" name="BMC Genomics">
        <title>Genomic and transcriptomic analysis of the endophytic fungus Pestalotiopsis fici reveals its lifestyle and high potential for synthesis of natural products.</title>
        <authorList>
            <person name="Wang X."/>
            <person name="Zhang X."/>
            <person name="Liu L."/>
            <person name="Xiang M."/>
            <person name="Wang W."/>
            <person name="Sun X."/>
            <person name="Che Y."/>
            <person name="Guo L."/>
            <person name="Liu G."/>
            <person name="Guo L."/>
            <person name="Wang C."/>
            <person name="Yin W.B."/>
            <person name="Stadler M."/>
            <person name="Zhang X."/>
            <person name="Liu X."/>
        </authorList>
    </citation>
    <scope>NUCLEOTIDE SEQUENCE [LARGE SCALE GENOMIC DNA]</scope>
    <source>
        <strain evidence="6">W106-1 / CGMCC3.15140</strain>
    </source>
</reference>
<dbReference type="SUPFAM" id="SSF51905">
    <property type="entry name" value="FAD/NAD(P)-binding domain"/>
    <property type="match status" value="2"/>
</dbReference>
<dbReference type="InterPro" id="IPR051209">
    <property type="entry name" value="FAD-bind_Monooxygenase_sf"/>
</dbReference>
<gene>
    <name evidence="5" type="ORF">PFICI_02449</name>
</gene>
<organism evidence="5 6">
    <name type="scientific">Pestalotiopsis fici (strain W106-1 / CGMCC3.15140)</name>
    <dbReference type="NCBI Taxonomy" id="1229662"/>
    <lineage>
        <taxon>Eukaryota</taxon>
        <taxon>Fungi</taxon>
        <taxon>Dikarya</taxon>
        <taxon>Ascomycota</taxon>
        <taxon>Pezizomycotina</taxon>
        <taxon>Sordariomycetes</taxon>
        <taxon>Xylariomycetidae</taxon>
        <taxon>Amphisphaeriales</taxon>
        <taxon>Sporocadaceae</taxon>
        <taxon>Pestalotiopsis</taxon>
    </lineage>
</organism>